<dbReference type="OrthoDB" id="5978373at2759"/>
<dbReference type="AlphaFoldDB" id="A0A210PN84"/>
<evidence type="ECO:0000256" key="1">
    <source>
        <dbReference type="SAM" id="Phobius"/>
    </source>
</evidence>
<sequence>MYADWTVVLALSLTVNGCVLLHCLCLKGRSYLARKCCCNKYNALIVVSQVYDDKPDQLARRVTEQLVLVLVVVLSLVLITTSGVLSSPFRSDIDQAFSVPIQVTLGIYLGKYIYIIAQHIHVQKPTNMARLRIDIVHHFTTIVCYSIFVIFMQNLLLALIGITMEMNTTLIEFSKTAKDINENKTSFYRKLSVVGCASTTLFRGVVPFVFLVFCIFRETPFDMSYSPLTAFFVSLIFFSVINVWLILNSFQRLYNVYRYHRMGMTGREDCTGPTCAPGTTSADMRNNNLGYMRSYDNRNITTYEDEKLNINKKNFTKDNIRMPFSLHIDKMADNRCLILPRSPEDLEDNANNERLNASRIRNDIGSSRGSTNSFNSDMSGDHYVTILPEVNNVQFASHPVLNTSTGQRSCNEATCLMPHLPPVGVKNNIHSAEADNVSSDENSS</sequence>
<name>A0A210PN84_MIZYE</name>
<keyword evidence="3" id="KW-1185">Reference proteome</keyword>
<comment type="caution">
    <text evidence="2">The sequence shown here is derived from an EMBL/GenBank/DDBJ whole genome shotgun (WGS) entry which is preliminary data.</text>
</comment>
<evidence type="ECO:0008006" key="4">
    <source>
        <dbReference type="Google" id="ProtNLM"/>
    </source>
</evidence>
<keyword evidence="1" id="KW-0812">Transmembrane</keyword>
<keyword evidence="1" id="KW-1133">Transmembrane helix</keyword>
<feature type="transmembrane region" description="Helical" evidence="1">
    <location>
        <begin position="66"/>
        <end position="85"/>
    </location>
</feature>
<keyword evidence="1" id="KW-0472">Membrane</keyword>
<gene>
    <name evidence="2" type="ORF">KP79_PYT14243</name>
</gene>
<dbReference type="Proteomes" id="UP000242188">
    <property type="component" value="Unassembled WGS sequence"/>
</dbReference>
<feature type="transmembrane region" description="Helical" evidence="1">
    <location>
        <begin position="97"/>
        <end position="117"/>
    </location>
</feature>
<feature type="transmembrane region" description="Helical" evidence="1">
    <location>
        <begin position="138"/>
        <end position="162"/>
    </location>
</feature>
<protein>
    <recommendedName>
        <fullName evidence="4">TLC domain-containing protein 2</fullName>
    </recommendedName>
</protein>
<evidence type="ECO:0000313" key="3">
    <source>
        <dbReference type="Proteomes" id="UP000242188"/>
    </source>
</evidence>
<accession>A0A210PN84</accession>
<evidence type="ECO:0000313" key="2">
    <source>
        <dbReference type="EMBL" id="OWF37923.1"/>
    </source>
</evidence>
<dbReference type="EMBL" id="NEDP02005575">
    <property type="protein sequence ID" value="OWF37923.1"/>
    <property type="molecule type" value="Genomic_DNA"/>
</dbReference>
<proteinExistence type="predicted"/>
<feature type="transmembrane region" description="Helical" evidence="1">
    <location>
        <begin position="228"/>
        <end position="247"/>
    </location>
</feature>
<reference evidence="2 3" key="1">
    <citation type="journal article" date="2017" name="Nat. Ecol. Evol.">
        <title>Scallop genome provides insights into evolution of bilaterian karyotype and development.</title>
        <authorList>
            <person name="Wang S."/>
            <person name="Zhang J."/>
            <person name="Jiao W."/>
            <person name="Li J."/>
            <person name="Xun X."/>
            <person name="Sun Y."/>
            <person name="Guo X."/>
            <person name="Huan P."/>
            <person name="Dong B."/>
            <person name="Zhang L."/>
            <person name="Hu X."/>
            <person name="Sun X."/>
            <person name="Wang J."/>
            <person name="Zhao C."/>
            <person name="Wang Y."/>
            <person name="Wang D."/>
            <person name="Huang X."/>
            <person name="Wang R."/>
            <person name="Lv J."/>
            <person name="Li Y."/>
            <person name="Zhang Z."/>
            <person name="Liu B."/>
            <person name="Lu W."/>
            <person name="Hui Y."/>
            <person name="Liang J."/>
            <person name="Zhou Z."/>
            <person name="Hou R."/>
            <person name="Li X."/>
            <person name="Liu Y."/>
            <person name="Li H."/>
            <person name="Ning X."/>
            <person name="Lin Y."/>
            <person name="Zhao L."/>
            <person name="Xing Q."/>
            <person name="Dou J."/>
            <person name="Li Y."/>
            <person name="Mao J."/>
            <person name="Guo H."/>
            <person name="Dou H."/>
            <person name="Li T."/>
            <person name="Mu C."/>
            <person name="Jiang W."/>
            <person name="Fu Q."/>
            <person name="Fu X."/>
            <person name="Miao Y."/>
            <person name="Liu J."/>
            <person name="Yu Q."/>
            <person name="Li R."/>
            <person name="Liao H."/>
            <person name="Li X."/>
            <person name="Kong Y."/>
            <person name="Jiang Z."/>
            <person name="Chourrout D."/>
            <person name="Li R."/>
            <person name="Bao Z."/>
        </authorList>
    </citation>
    <scope>NUCLEOTIDE SEQUENCE [LARGE SCALE GENOMIC DNA]</scope>
    <source>
        <strain evidence="2 3">PY_sf001</strain>
    </source>
</reference>
<feature type="transmembrane region" description="Helical" evidence="1">
    <location>
        <begin position="6"/>
        <end position="25"/>
    </location>
</feature>
<feature type="transmembrane region" description="Helical" evidence="1">
    <location>
        <begin position="191"/>
        <end position="216"/>
    </location>
</feature>
<organism evidence="2 3">
    <name type="scientific">Mizuhopecten yessoensis</name>
    <name type="common">Japanese scallop</name>
    <name type="synonym">Patinopecten yessoensis</name>
    <dbReference type="NCBI Taxonomy" id="6573"/>
    <lineage>
        <taxon>Eukaryota</taxon>
        <taxon>Metazoa</taxon>
        <taxon>Spiralia</taxon>
        <taxon>Lophotrochozoa</taxon>
        <taxon>Mollusca</taxon>
        <taxon>Bivalvia</taxon>
        <taxon>Autobranchia</taxon>
        <taxon>Pteriomorphia</taxon>
        <taxon>Pectinida</taxon>
        <taxon>Pectinoidea</taxon>
        <taxon>Pectinidae</taxon>
        <taxon>Mizuhopecten</taxon>
    </lineage>
</organism>